<evidence type="ECO:0000313" key="3">
    <source>
        <dbReference type="Proteomes" id="UP000199701"/>
    </source>
</evidence>
<evidence type="ECO:0000256" key="1">
    <source>
        <dbReference type="SAM" id="Phobius"/>
    </source>
</evidence>
<dbReference type="Proteomes" id="UP000199701">
    <property type="component" value="Unassembled WGS sequence"/>
</dbReference>
<dbReference type="EMBL" id="FOJI01000009">
    <property type="protein sequence ID" value="SEW31358.1"/>
    <property type="molecule type" value="Genomic_DNA"/>
</dbReference>
<name>A0A1I0QVC2_9FIRM</name>
<keyword evidence="1" id="KW-0472">Membrane</keyword>
<feature type="transmembrane region" description="Helical" evidence="1">
    <location>
        <begin position="6"/>
        <end position="30"/>
    </location>
</feature>
<reference evidence="2 3" key="1">
    <citation type="submission" date="2016-10" db="EMBL/GenBank/DDBJ databases">
        <authorList>
            <person name="de Groot N.N."/>
        </authorList>
    </citation>
    <scope>NUCLEOTIDE SEQUENCE [LARGE SCALE GENOMIC DNA]</scope>
    <source>
        <strain evidence="2 3">DSM 9179</strain>
    </source>
</reference>
<keyword evidence="1" id="KW-0812">Transmembrane</keyword>
<organism evidence="2 3">
    <name type="scientific">[Clostridium] fimetarium</name>
    <dbReference type="NCBI Taxonomy" id="99656"/>
    <lineage>
        <taxon>Bacteria</taxon>
        <taxon>Bacillati</taxon>
        <taxon>Bacillota</taxon>
        <taxon>Clostridia</taxon>
        <taxon>Lachnospirales</taxon>
        <taxon>Lachnospiraceae</taxon>
    </lineage>
</organism>
<keyword evidence="3" id="KW-1185">Reference proteome</keyword>
<evidence type="ECO:0000313" key="2">
    <source>
        <dbReference type="EMBL" id="SEW31358.1"/>
    </source>
</evidence>
<keyword evidence="1" id="KW-1133">Transmembrane helix</keyword>
<proteinExistence type="predicted"/>
<protein>
    <submittedName>
        <fullName evidence="2">Uncharacterized protein</fullName>
    </submittedName>
</protein>
<gene>
    <name evidence="2" type="ORF">SAMN05421659_109141</name>
</gene>
<dbReference type="AlphaFoldDB" id="A0A1I0QVC2"/>
<accession>A0A1I0QVC2</accession>
<sequence length="41" mass="4578">MLGLSGVSIIFLVINLFFIGIGIYTLYLLITALKIYIKKNS</sequence>